<dbReference type="EMBL" id="RWIC01001202">
    <property type="protein sequence ID" value="TKC37067.1"/>
    <property type="molecule type" value="Genomic_DNA"/>
</dbReference>
<name>A0A4U1EM31_MONMO</name>
<dbReference type="AlphaFoldDB" id="A0A4U1EM31"/>
<reference evidence="3" key="1">
    <citation type="journal article" date="2019" name="IScience">
        <title>Narwhal Genome Reveals Long-Term Low Genetic Diversity despite Current Large Abundance Size.</title>
        <authorList>
            <person name="Westbury M.V."/>
            <person name="Petersen B."/>
            <person name="Garde E."/>
            <person name="Heide-Jorgensen M.P."/>
            <person name="Lorenzen E.D."/>
        </authorList>
    </citation>
    <scope>NUCLEOTIDE SEQUENCE [LARGE SCALE GENOMIC DNA]</scope>
</reference>
<feature type="compositionally biased region" description="Low complexity" evidence="1">
    <location>
        <begin position="151"/>
        <end position="163"/>
    </location>
</feature>
<organism evidence="2 3">
    <name type="scientific">Monodon monoceros</name>
    <name type="common">Narwhal</name>
    <name type="synonym">Ceratodon monodon</name>
    <dbReference type="NCBI Taxonomy" id="40151"/>
    <lineage>
        <taxon>Eukaryota</taxon>
        <taxon>Metazoa</taxon>
        <taxon>Chordata</taxon>
        <taxon>Craniata</taxon>
        <taxon>Vertebrata</taxon>
        <taxon>Euteleostomi</taxon>
        <taxon>Mammalia</taxon>
        <taxon>Eutheria</taxon>
        <taxon>Laurasiatheria</taxon>
        <taxon>Artiodactyla</taxon>
        <taxon>Whippomorpha</taxon>
        <taxon>Cetacea</taxon>
        <taxon>Odontoceti</taxon>
        <taxon>Monodontidae</taxon>
        <taxon>Monodon</taxon>
    </lineage>
</organism>
<dbReference type="Proteomes" id="UP000308365">
    <property type="component" value="Unassembled WGS sequence"/>
</dbReference>
<gene>
    <name evidence="2" type="ORF">EI555_009304</name>
</gene>
<feature type="non-terminal residue" evidence="2">
    <location>
        <position position="1"/>
    </location>
</feature>
<feature type="non-terminal residue" evidence="2">
    <location>
        <position position="337"/>
    </location>
</feature>
<protein>
    <submittedName>
        <fullName evidence="2">Uncharacterized protein</fullName>
    </submittedName>
</protein>
<evidence type="ECO:0000313" key="3">
    <source>
        <dbReference type="Proteomes" id="UP000308365"/>
    </source>
</evidence>
<feature type="compositionally biased region" description="Low complexity" evidence="1">
    <location>
        <begin position="256"/>
        <end position="274"/>
    </location>
</feature>
<proteinExistence type="predicted"/>
<accession>A0A4U1EM31</accession>
<evidence type="ECO:0000313" key="2">
    <source>
        <dbReference type="EMBL" id="TKC37067.1"/>
    </source>
</evidence>
<feature type="compositionally biased region" description="Low complexity" evidence="1">
    <location>
        <begin position="121"/>
        <end position="136"/>
    </location>
</feature>
<comment type="caution">
    <text evidence="2">The sequence shown here is derived from an EMBL/GenBank/DDBJ whole genome shotgun (WGS) entry which is preliminary data.</text>
</comment>
<feature type="region of interest" description="Disordered" evidence="1">
    <location>
        <begin position="87"/>
        <end position="280"/>
    </location>
</feature>
<evidence type="ECO:0000256" key="1">
    <source>
        <dbReference type="SAM" id="MobiDB-lite"/>
    </source>
</evidence>
<sequence>SLSECRTAELRPQVWLRGRGAEAQGTYGRDRRWEGTGVTQNLTKTPTKDLNSPLLPRRVKGWKVASTEFCASGTCLQAPAGVSAAGLGGHAPGQRPEAEDLLRSAPGGRPSPVLARRRLRPAAQADSQARDGGAAARAHKGGGLGGDQTLARSSRTPAQARAPRPARPSDLALPGAGEARQARRSTHPSEDGPLEAAEKPSTRHRRLNSDPLPLRRPRLRPPRVPIGHRCPYSRGRPVEESGRRPSARKASRESWSGLRLPGSRRGARRASPSRFPGASTIGLDLQVLRAPAPHDVPGPGPAPGPCDPGLCQAVGPVQPGLGKWAMAQAKAWRSLGH</sequence>